<keyword evidence="1" id="KW-1133">Transmembrane helix</keyword>
<gene>
    <name evidence="2" type="ORF">COLSTE_02544</name>
</gene>
<keyword evidence="3" id="KW-1185">Reference proteome</keyword>
<dbReference type="HOGENOM" id="CLU_1781308_0_0_11"/>
<accession>B6GEJ9</accession>
<dbReference type="EMBL" id="ABXJ01000153">
    <property type="protein sequence ID" value="EEA89296.1"/>
    <property type="molecule type" value="Genomic_DNA"/>
</dbReference>
<reference evidence="2 3" key="2">
    <citation type="submission" date="2008-10" db="EMBL/GenBank/DDBJ databases">
        <authorList>
            <person name="Fulton L."/>
            <person name="Clifton S."/>
            <person name="Fulton B."/>
            <person name="Xu J."/>
            <person name="Minx P."/>
            <person name="Pepin K.H."/>
            <person name="Johnson M."/>
            <person name="Thiruvilangam P."/>
            <person name="Bhonagiri V."/>
            <person name="Nash W.E."/>
            <person name="Mardis E.R."/>
            <person name="Wilson R.K."/>
        </authorList>
    </citation>
    <scope>NUCLEOTIDE SEQUENCE [LARGE SCALE GENOMIC DNA]</scope>
    <source>
        <strain evidence="2 3">DSM 13279</strain>
    </source>
</reference>
<feature type="transmembrane region" description="Helical" evidence="1">
    <location>
        <begin position="78"/>
        <end position="100"/>
    </location>
</feature>
<dbReference type="Proteomes" id="UP000003560">
    <property type="component" value="Unassembled WGS sequence"/>
</dbReference>
<dbReference type="eggNOG" id="COG0515">
    <property type="taxonomic scope" value="Bacteria"/>
</dbReference>
<feature type="transmembrane region" description="Helical" evidence="1">
    <location>
        <begin position="48"/>
        <end position="66"/>
    </location>
</feature>
<name>B6GEJ9_9ACTN</name>
<keyword evidence="1" id="KW-0812">Transmembrane</keyword>
<reference evidence="2 3" key="1">
    <citation type="submission" date="2008-10" db="EMBL/GenBank/DDBJ databases">
        <title>Draft genome sequence of Collinsella stercoris (DSM 13279).</title>
        <authorList>
            <person name="Sudarsanam P."/>
            <person name="Ley R."/>
            <person name="Guruge J."/>
            <person name="Turnbaugh P.J."/>
            <person name="Mahowald M."/>
            <person name="Liep D."/>
            <person name="Gordon J."/>
        </authorList>
    </citation>
    <scope>NUCLEOTIDE SEQUENCE [LARGE SCALE GENOMIC DNA]</scope>
    <source>
        <strain evidence="2 3">DSM 13279</strain>
    </source>
</reference>
<dbReference type="AlphaFoldDB" id="B6GEJ9"/>
<comment type="caution">
    <text evidence="2">The sequence shown here is derived from an EMBL/GenBank/DDBJ whole genome shotgun (WGS) entry which is preliminary data.</text>
</comment>
<feature type="transmembrane region" description="Helical" evidence="1">
    <location>
        <begin position="106"/>
        <end position="136"/>
    </location>
</feature>
<evidence type="ECO:0000313" key="2">
    <source>
        <dbReference type="EMBL" id="EEA89296.1"/>
    </source>
</evidence>
<protein>
    <submittedName>
        <fullName evidence="2">Uncharacterized protein</fullName>
    </submittedName>
</protein>
<dbReference type="STRING" id="445975.COLSTE_02544"/>
<dbReference type="RefSeq" id="WP_006722160.1">
    <property type="nucleotide sequence ID" value="NZ_DS995483.1"/>
</dbReference>
<evidence type="ECO:0000256" key="1">
    <source>
        <dbReference type="SAM" id="Phobius"/>
    </source>
</evidence>
<feature type="non-terminal residue" evidence="2">
    <location>
        <position position="1"/>
    </location>
</feature>
<sequence>AAYFLAPAHAATSTGCGLAFAQLLLAAHAAGGSLPFGATLQALLTPSFLVPAAGFSALAAGASWVLDRTWEAHQDSRPTGLLTALYLLLPVASVALRYLAQPMEIAAVPAIEVAAAAGLGCLSSIIVWICMFSLGYRRETTEGDRS</sequence>
<proteinExistence type="predicted"/>
<organism evidence="2 3">
    <name type="scientific">Collinsella stercoris DSM 13279</name>
    <dbReference type="NCBI Taxonomy" id="445975"/>
    <lineage>
        <taxon>Bacteria</taxon>
        <taxon>Bacillati</taxon>
        <taxon>Actinomycetota</taxon>
        <taxon>Coriobacteriia</taxon>
        <taxon>Coriobacteriales</taxon>
        <taxon>Coriobacteriaceae</taxon>
        <taxon>Collinsella</taxon>
    </lineage>
</organism>
<evidence type="ECO:0000313" key="3">
    <source>
        <dbReference type="Proteomes" id="UP000003560"/>
    </source>
</evidence>
<keyword evidence="1" id="KW-0472">Membrane</keyword>